<keyword evidence="2" id="KW-1185">Reference proteome</keyword>
<protein>
    <submittedName>
        <fullName evidence="1">Uncharacterized protein</fullName>
    </submittedName>
</protein>
<dbReference type="Proteomes" id="UP000179807">
    <property type="component" value="Unassembled WGS sequence"/>
</dbReference>
<dbReference type="PANTHER" id="PTHR37516:SF1">
    <property type="entry name" value="SCA1 COMPLEX SCAFFOLD PROTEIN SCAA"/>
    <property type="match status" value="1"/>
</dbReference>
<dbReference type="VEuPathDB" id="TrichDB:TRFO_14739"/>
<comment type="caution">
    <text evidence="1">The sequence shown here is derived from an EMBL/GenBank/DDBJ whole genome shotgun (WGS) entry which is preliminary data.</text>
</comment>
<name>A0A1J4KYN7_9EUKA</name>
<dbReference type="GO" id="GO:1904515">
    <property type="term" value="P:positive regulation of TORC2 signaling"/>
    <property type="evidence" value="ECO:0007669"/>
    <property type="project" value="TreeGrafter"/>
</dbReference>
<evidence type="ECO:0000313" key="2">
    <source>
        <dbReference type="Proteomes" id="UP000179807"/>
    </source>
</evidence>
<dbReference type="AlphaFoldDB" id="A0A1J4KYN7"/>
<organism evidence="1 2">
    <name type="scientific">Tritrichomonas foetus</name>
    <dbReference type="NCBI Taxonomy" id="1144522"/>
    <lineage>
        <taxon>Eukaryota</taxon>
        <taxon>Metamonada</taxon>
        <taxon>Parabasalia</taxon>
        <taxon>Tritrichomonadida</taxon>
        <taxon>Tritrichomonadidae</taxon>
        <taxon>Tritrichomonas</taxon>
    </lineage>
</organism>
<dbReference type="RefSeq" id="XP_068367948.1">
    <property type="nucleotide sequence ID" value="XM_068497992.1"/>
</dbReference>
<dbReference type="GO" id="GO:0046579">
    <property type="term" value="P:positive regulation of Ras protein signal transduction"/>
    <property type="evidence" value="ECO:0007669"/>
    <property type="project" value="TreeGrafter"/>
</dbReference>
<dbReference type="InterPro" id="IPR037474">
    <property type="entry name" value="ScaA"/>
</dbReference>
<dbReference type="OrthoDB" id="17150at2759"/>
<reference evidence="1" key="1">
    <citation type="submission" date="2016-10" db="EMBL/GenBank/DDBJ databases">
        <authorList>
            <person name="Benchimol M."/>
            <person name="Almeida L.G."/>
            <person name="Vasconcelos A.T."/>
            <person name="Perreira-Neves A."/>
            <person name="Rosa I.A."/>
            <person name="Tasca T."/>
            <person name="Bogo M.R."/>
            <person name="de Souza W."/>
        </authorList>
    </citation>
    <scope>NUCLEOTIDE SEQUENCE [LARGE SCALE GENOMIC DNA]</scope>
    <source>
        <strain evidence="1">K</strain>
    </source>
</reference>
<accession>A0A1J4KYN7</accession>
<dbReference type="GO" id="GO:0005886">
    <property type="term" value="C:plasma membrane"/>
    <property type="evidence" value="ECO:0007669"/>
    <property type="project" value="TreeGrafter"/>
</dbReference>
<gene>
    <name evidence="1" type="ORF">TRFO_14739</name>
</gene>
<dbReference type="EMBL" id="MLAK01000314">
    <property type="protein sequence ID" value="OHT14812.1"/>
    <property type="molecule type" value="Genomic_DNA"/>
</dbReference>
<proteinExistence type="predicted"/>
<evidence type="ECO:0000313" key="1">
    <source>
        <dbReference type="EMBL" id="OHT14812.1"/>
    </source>
</evidence>
<sequence length="421" mass="48956">MEIFFFIEPVTKNNLHQRMKTMSLDGLKSYLDEHQIECKSPHSIFSSNSKIYNQMYEEMSDIDNFSPIPSVYDFNSYDEYQIQLDEWKKQMQYFIKETCLPVPLIHAIPRPMRPSTDKSRPKFNEPPRLTPRNFAVIVDIISNNKVIDLNMILPEKKLKDDLTLGVFMNDYYPWSSTLIPQRPSPSLYDSFIEYEVAMINWGDIVMKSELRETEIELKMKNEENEEKYKTEFNYDSDLPPGPAFIGQKAKLVAVSSSSNVPPPPPSEIINDQIPFVDLDFHENKFRDKLKKLKKCYQKFSSSPFILFSSIPNETSIMPPNTHYKNTFSVISILCMYGTPLSIQNNSLTNIFREEKTLFDIGSMTKGEHIIKGPNDKEYTYDEFFLILENDPIKLLLIDLSPIQFKELIQIPVPGNFPPKTV</sequence>
<dbReference type="PANTHER" id="PTHR37516">
    <property type="entry name" value="SCA1 COMPLEX SCAFFOLD PROTEIN SCAA"/>
    <property type="match status" value="1"/>
</dbReference>
<dbReference type="GO" id="GO:0005829">
    <property type="term" value="C:cytosol"/>
    <property type="evidence" value="ECO:0007669"/>
    <property type="project" value="TreeGrafter"/>
</dbReference>
<dbReference type="GeneID" id="94832696"/>